<protein>
    <submittedName>
        <fullName evidence="1">Uncharacterized protein</fullName>
    </submittedName>
</protein>
<keyword evidence="2" id="KW-1185">Reference proteome</keyword>
<evidence type="ECO:0000313" key="1">
    <source>
        <dbReference type="EMBL" id="KAG8170877.1"/>
    </source>
</evidence>
<dbReference type="Proteomes" id="UP000827092">
    <property type="component" value="Unassembled WGS sequence"/>
</dbReference>
<dbReference type="AlphaFoldDB" id="A0AAV6TGB7"/>
<gene>
    <name evidence="1" type="ORF">JTE90_012645</name>
</gene>
<name>A0AAV6TGB7_9ARAC</name>
<sequence>MLRCFTSVKYHCFHRFFTYACKRKATRKDHASSPKRFAASCSARSAPRDEIQGWRVWLGWIHLSNGKRRCPRRAQRGQNLVVEQKGQKLAWILIFSMNTTAKAGPIDLLIYEF</sequence>
<comment type="caution">
    <text evidence="1">The sequence shown here is derived from an EMBL/GenBank/DDBJ whole genome shotgun (WGS) entry which is preliminary data.</text>
</comment>
<proteinExistence type="predicted"/>
<evidence type="ECO:0000313" key="2">
    <source>
        <dbReference type="Proteomes" id="UP000827092"/>
    </source>
</evidence>
<organism evidence="1 2">
    <name type="scientific">Oedothorax gibbosus</name>
    <dbReference type="NCBI Taxonomy" id="931172"/>
    <lineage>
        <taxon>Eukaryota</taxon>
        <taxon>Metazoa</taxon>
        <taxon>Ecdysozoa</taxon>
        <taxon>Arthropoda</taxon>
        <taxon>Chelicerata</taxon>
        <taxon>Arachnida</taxon>
        <taxon>Araneae</taxon>
        <taxon>Araneomorphae</taxon>
        <taxon>Entelegynae</taxon>
        <taxon>Araneoidea</taxon>
        <taxon>Linyphiidae</taxon>
        <taxon>Erigoninae</taxon>
        <taxon>Oedothorax</taxon>
    </lineage>
</organism>
<dbReference type="EMBL" id="JAFNEN010004727">
    <property type="protein sequence ID" value="KAG8170877.1"/>
    <property type="molecule type" value="Genomic_DNA"/>
</dbReference>
<reference evidence="1 2" key="1">
    <citation type="journal article" date="2022" name="Nat. Ecol. Evol.">
        <title>A masculinizing supergene underlies an exaggerated male reproductive morph in a spider.</title>
        <authorList>
            <person name="Hendrickx F."/>
            <person name="De Corte Z."/>
            <person name="Sonet G."/>
            <person name="Van Belleghem S.M."/>
            <person name="Kostlbacher S."/>
            <person name="Vangestel C."/>
        </authorList>
    </citation>
    <scope>NUCLEOTIDE SEQUENCE [LARGE SCALE GENOMIC DNA]</scope>
    <source>
        <strain evidence="1">W744_W776</strain>
    </source>
</reference>
<accession>A0AAV6TGB7</accession>